<feature type="compositionally biased region" description="Polar residues" evidence="1">
    <location>
        <begin position="186"/>
        <end position="206"/>
    </location>
</feature>
<dbReference type="GO" id="GO:1990247">
    <property type="term" value="F:N6-methyladenosine-containing RNA reader activity"/>
    <property type="evidence" value="ECO:0007669"/>
    <property type="project" value="TreeGrafter"/>
</dbReference>
<keyword evidence="4" id="KW-1185">Reference proteome</keyword>
<reference evidence="3 4" key="1">
    <citation type="submission" date="2014-04" db="EMBL/GenBank/DDBJ databases">
        <authorList>
            <consortium name="DOE Joint Genome Institute"/>
            <person name="Kuo A."/>
            <person name="Tarkka M."/>
            <person name="Buscot F."/>
            <person name="Kohler A."/>
            <person name="Nagy L.G."/>
            <person name="Floudas D."/>
            <person name="Copeland A."/>
            <person name="Barry K.W."/>
            <person name="Cichocki N."/>
            <person name="Veneault-Fourrey C."/>
            <person name="LaButti K."/>
            <person name="Lindquist E.A."/>
            <person name="Lipzen A."/>
            <person name="Lundell T."/>
            <person name="Morin E."/>
            <person name="Murat C."/>
            <person name="Sun H."/>
            <person name="Tunlid A."/>
            <person name="Henrissat B."/>
            <person name="Grigoriev I.V."/>
            <person name="Hibbett D.S."/>
            <person name="Martin F."/>
            <person name="Nordberg H.P."/>
            <person name="Cantor M.N."/>
            <person name="Hua S.X."/>
        </authorList>
    </citation>
    <scope>NUCLEOTIDE SEQUENCE [LARGE SCALE GENOMIC DNA]</scope>
    <source>
        <strain evidence="3 4">F 1598</strain>
    </source>
</reference>
<sequence>MSSQQPGQTMSPPSVPVSPSTGVRRHHTISASSRRSGTRPAISEEEHDQEHWNDDEVVDEDWVGGVGVVGEKSSLHRQSSLPTRYHRGEQPGNLTPRTLNSLSAIAGHDGDEDDWEKEMRGLQNDEEVTAAEHVQHQPAVDSQPQSSNASPLSPHFGPTHAPSPPPAASGVRRHQSLTHGPAGGTRQISSSALKRSGTLQAQMRHSTVTEDHNSPSPPEAEEEYYEDSQAYEEEAYYAQSPPASQQQFQVTSPRGRQSPWNTPGEWRSPGSNNSSNIAIDDVQRALSALEIASNTNQMYQPNSGNFQSGQSVHPPRFNPNQPPPAQAPGMRSNNDYGTNNGGQSNRRLQPLVTDFDGRKTPTSQSGHGPASASPYVPPIGHHPQQQPQPQPQRGMSMNASSNTNDRALTATGTTAWDQKERLLGGRGSNPNLQYMYAQGQQGRPDGTGIPNVPPIPSQYLQQQHLQQQHGGQGLRPGVATQGQPGQSGNGGQSLQGFVNSPIDVPSLIALKGYNPSNFDIRPQFARFFVIKSYTEDDVHKSLKYEIWSSTDPGNKRLDKAFKECAGRGPIYLFFSVNASGHFCGMAEMLTQVDYTRSSTVWASDKWKGVFKVRWIFVRDIPNANLRHIRLNNTQERKPVTNSRDTQELLPDAGQEMLRIFSSHPARTSLLQDFAFYELQAMQKIQVQPGAASSDGPTPPMQSPQPQQQLASPNPSQQNSFTMASPNALYGHGQMPQMTPMMQMQMQMNMPMNPQFASHPQAQAMHQSVMRHPSPGPGQQGFTGMGAQGF</sequence>
<gene>
    <name evidence="3" type="ORF">PILCRDRAFT_98081</name>
</gene>
<feature type="compositionally biased region" description="Polar residues" evidence="1">
    <location>
        <begin position="140"/>
        <end position="151"/>
    </location>
</feature>
<feature type="compositionally biased region" description="Polar residues" evidence="1">
    <location>
        <begin position="248"/>
        <end position="261"/>
    </location>
</feature>
<feature type="compositionally biased region" description="Low complexity" evidence="1">
    <location>
        <begin position="236"/>
        <end position="247"/>
    </location>
</feature>
<feature type="compositionally biased region" description="Polar residues" evidence="1">
    <location>
        <begin position="1"/>
        <end position="10"/>
    </location>
</feature>
<feature type="compositionally biased region" description="Polar residues" evidence="1">
    <location>
        <begin position="393"/>
        <end position="405"/>
    </location>
</feature>
<evidence type="ECO:0000313" key="3">
    <source>
        <dbReference type="EMBL" id="KIM79588.1"/>
    </source>
</evidence>
<evidence type="ECO:0000259" key="2">
    <source>
        <dbReference type="PROSITE" id="PS50882"/>
    </source>
</evidence>
<dbReference type="PANTHER" id="PTHR12357:SF89">
    <property type="entry name" value="YTH DOMAIN-CONTAINING FAMILY PROTEIN"/>
    <property type="match status" value="1"/>
</dbReference>
<name>A0A0C3B038_PILCF</name>
<feature type="compositionally biased region" description="Acidic residues" evidence="1">
    <location>
        <begin position="219"/>
        <end position="235"/>
    </location>
</feature>
<dbReference type="GO" id="GO:0005737">
    <property type="term" value="C:cytoplasm"/>
    <property type="evidence" value="ECO:0007669"/>
    <property type="project" value="TreeGrafter"/>
</dbReference>
<dbReference type="Gene3D" id="3.10.590.10">
    <property type="entry name" value="ph1033 like domains"/>
    <property type="match status" value="1"/>
</dbReference>
<dbReference type="AlphaFoldDB" id="A0A0C3B038"/>
<dbReference type="Proteomes" id="UP000054166">
    <property type="component" value="Unassembled WGS sequence"/>
</dbReference>
<proteinExistence type="predicted"/>
<feature type="compositionally biased region" description="Gly residues" evidence="1">
    <location>
        <begin position="777"/>
        <end position="789"/>
    </location>
</feature>
<feature type="compositionally biased region" description="Basic and acidic residues" evidence="1">
    <location>
        <begin position="42"/>
        <end position="54"/>
    </location>
</feature>
<dbReference type="GO" id="GO:0003729">
    <property type="term" value="F:mRNA binding"/>
    <property type="evidence" value="ECO:0007669"/>
    <property type="project" value="TreeGrafter"/>
</dbReference>
<dbReference type="InterPro" id="IPR045168">
    <property type="entry name" value="YTH_prot"/>
</dbReference>
<feature type="region of interest" description="Disordered" evidence="1">
    <location>
        <begin position="686"/>
        <end position="734"/>
    </location>
</feature>
<dbReference type="InParanoid" id="A0A0C3B038"/>
<dbReference type="HOGENOM" id="CLU_018685_0_0_1"/>
<reference evidence="4" key="2">
    <citation type="submission" date="2015-01" db="EMBL/GenBank/DDBJ databases">
        <title>Evolutionary Origins and Diversification of the Mycorrhizal Mutualists.</title>
        <authorList>
            <consortium name="DOE Joint Genome Institute"/>
            <consortium name="Mycorrhizal Genomics Consortium"/>
            <person name="Kohler A."/>
            <person name="Kuo A."/>
            <person name="Nagy L.G."/>
            <person name="Floudas D."/>
            <person name="Copeland A."/>
            <person name="Barry K.W."/>
            <person name="Cichocki N."/>
            <person name="Veneault-Fourrey C."/>
            <person name="LaButti K."/>
            <person name="Lindquist E.A."/>
            <person name="Lipzen A."/>
            <person name="Lundell T."/>
            <person name="Morin E."/>
            <person name="Murat C."/>
            <person name="Riley R."/>
            <person name="Ohm R."/>
            <person name="Sun H."/>
            <person name="Tunlid A."/>
            <person name="Henrissat B."/>
            <person name="Grigoriev I.V."/>
            <person name="Hibbett D.S."/>
            <person name="Martin F."/>
        </authorList>
    </citation>
    <scope>NUCLEOTIDE SEQUENCE [LARGE SCALE GENOMIC DNA]</scope>
    <source>
        <strain evidence="4">F 1598</strain>
    </source>
</reference>
<feature type="domain" description="YTH" evidence="2">
    <location>
        <begin position="525"/>
        <end position="660"/>
    </location>
</feature>
<feature type="region of interest" description="Disordered" evidence="1">
    <location>
        <begin position="768"/>
        <end position="789"/>
    </location>
</feature>
<dbReference type="InterPro" id="IPR007275">
    <property type="entry name" value="YTH_domain"/>
</dbReference>
<feature type="region of interest" description="Disordered" evidence="1">
    <location>
        <begin position="461"/>
        <end position="496"/>
    </location>
</feature>
<dbReference type="GO" id="GO:0061157">
    <property type="term" value="P:mRNA destabilization"/>
    <property type="evidence" value="ECO:0007669"/>
    <property type="project" value="TreeGrafter"/>
</dbReference>
<dbReference type="EMBL" id="KN833008">
    <property type="protein sequence ID" value="KIM79588.1"/>
    <property type="molecule type" value="Genomic_DNA"/>
</dbReference>
<feature type="region of interest" description="Disordered" evidence="1">
    <location>
        <begin position="297"/>
        <end position="405"/>
    </location>
</feature>
<dbReference type="STRING" id="765440.A0A0C3B038"/>
<evidence type="ECO:0000256" key="1">
    <source>
        <dbReference type="SAM" id="MobiDB-lite"/>
    </source>
</evidence>
<organism evidence="3 4">
    <name type="scientific">Piloderma croceum (strain F 1598)</name>
    <dbReference type="NCBI Taxonomy" id="765440"/>
    <lineage>
        <taxon>Eukaryota</taxon>
        <taxon>Fungi</taxon>
        <taxon>Dikarya</taxon>
        <taxon>Basidiomycota</taxon>
        <taxon>Agaricomycotina</taxon>
        <taxon>Agaricomycetes</taxon>
        <taxon>Agaricomycetidae</taxon>
        <taxon>Atheliales</taxon>
        <taxon>Atheliaceae</taxon>
        <taxon>Piloderma</taxon>
    </lineage>
</organism>
<evidence type="ECO:0000313" key="4">
    <source>
        <dbReference type="Proteomes" id="UP000054166"/>
    </source>
</evidence>
<accession>A0A0C3B038</accession>
<dbReference type="OrthoDB" id="306690at2759"/>
<feature type="compositionally biased region" description="Polar residues" evidence="1">
    <location>
        <begin position="92"/>
        <end position="103"/>
    </location>
</feature>
<dbReference type="PROSITE" id="PS50882">
    <property type="entry name" value="YTH"/>
    <property type="match status" value="1"/>
</dbReference>
<dbReference type="CDD" id="cd21134">
    <property type="entry name" value="YTH"/>
    <property type="match status" value="1"/>
</dbReference>
<feature type="compositionally biased region" description="Pro residues" evidence="1">
    <location>
        <begin position="316"/>
        <end position="326"/>
    </location>
</feature>
<feature type="compositionally biased region" description="Low complexity" evidence="1">
    <location>
        <begin position="703"/>
        <end position="719"/>
    </location>
</feature>
<feature type="compositionally biased region" description="Polar residues" evidence="1">
    <location>
        <begin position="297"/>
        <end position="311"/>
    </location>
</feature>
<dbReference type="PANTHER" id="PTHR12357">
    <property type="entry name" value="YTH YT521-B HOMOLOGY DOMAIN-CONTAINING"/>
    <property type="match status" value="1"/>
</dbReference>
<feature type="region of interest" description="Disordered" evidence="1">
    <location>
        <begin position="1"/>
        <end position="279"/>
    </location>
</feature>
<protein>
    <recommendedName>
        <fullName evidence="2">YTH domain-containing protein</fullName>
    </recommendedName>
</protein>
<feature type="compositionally biased region" description="Polar residues" evidence="1">
    <location>
        <begin position="331"/>
        <end position="347"/>
    </location>
</feature>
<dbReference type="Pfam" id="PF04146">
    <property type="entry name" value="YTH"/>
    <property type="match status" value="1"/>
</dbReference>